<dbReference type="PANTHER" id="PTHR46819:SF1">
    <property type="entry name" value="EF-HAND CALCIUM-BINDING DOMAIN-CONTAINING PROTEIN 7"/>
    <property type="match status" value="1"/>
</dbReference>
<gene>
    <name evidence="11" type="primary">Efcab7</name>
    <name evidence="11" type="ORF">PITSOR_R13911</name>
</gene>
<dbReference type="EMBL" id="WEKX01003514">
    <property type="protein sequence ID" value="NWI85944.1"/>
    <property type="molecule type" value="Genomic_DNA"/>
</dbReference>
<dbReference type="Proteomes" id="UP000633448">
    <property type="component" value="Unassembled WGS sequence"/>
</dbReference>
<dbReference type="GO" id="GO:0098797">
    <property type="term" value="C:plasma membrane protein complex"/>
    <property type="evidence" value="ECO:0007669"/>
    <property type="project" value="TreeGrafter"/>
</dbReference>
<feature type="non-terminal residue" evidence="11">
    <location>
        <position position="1"/>
    </location>
</feature>
<dbReference type="GO" id="GO:0005509">
    <property type="term" value="F:calcium ion binding"/>
    <property type="evidence" value="ECO:0007669"/>
    <property type="project" value="InterPro"/>
</dbReference>
<dbReference type="AlphaFoldDB" id="A0A851F238"/>
<evidence type="ECO:0000256" key="2">
    <source>
        <dbReference type="ARBA" id="ARBA00022475"/>
    </source>
</evidence>
<keyword evidence="3" id="KW-0479">Metal-binding</keyword>
<keyword evidence="2" id="KW-1003">Cell membrane</keyword>
<dbReference type="SUPFAM" id="SSF47473">
    <property type="entry name" value="EF-hand"/>
    <property type="match status" value="2"/>
</dbReference>
<dbReference type="InterPro" id="IPR018247">
    <property type="entry name" value="EF_Hand_1_Ca_BS"/>
</dbReference>
<dbReference type="PROSITE" id="PS00018">
    <property type="entry name" value="EF_HAND_1"/>
    <property type="match status" value="1"/>
</dbReference>
<dbReference type="OrthoDB" id="26525at2759"/>
<accession>A0A851F238</accession>
<evidence type="ECO:0000256" key="4">
    <source>
        <dbReference type="ARBA" id="ARBA00022737"/>
    </source>
</evidence>
<evidence type="ECO:0000256" key="7">
    <source>
        <dbReference type="ARBA" id="ARBA00023273"/>
    </source>
</evidence>
<evidence type="ECO:0000313" key="11">
    <source>
        <dbReference type="EMBL" id="NWI85944.1"/>
    </source>
</evidence>
<organism evidence="11 12">
    <name type="scientific">Pitta sordida</name>
    <name type="common">Hooded pitta</name>
    <dbReference type="NCBI Taxonomy" id="9163"/>
    <lineage>
        <taxon>Eukaryota</taxon>
        <taxon>Metazoa</taxon>
        <taxon>Chordata</taxon>
        <taxon>Craniata</taxon>
        <taxon>Vertebrata</taxon>
        <taxon>Euteleostomi</taxon>
        <taxon>Archelosauria</taxon>
        <taxon>Archosauria</taxon>
        <taxon>Dinosauria</taxon>
        <taxon>Saurischia</taxon>
        <taxon>Theropoda</taxon>
        <taxon>Coelurosauria</taxon>
        <taxon>Aves</taxon>
        <taxon>Neognathae</taxon>
        <taxon>Neoaves</taxon>
        <taxon>Telluraves</taxon>
        <taxon>Australaves</taxon>
        <taxon>Passeriformes</taxon>
        <taxon>Pittidae</taxon>
        <taxon>Pitta</taxon>
    </lineage>
</organism>
<evidence type="ECO:0000256" key="5">
    <source>
        <dbReference type="ARBA" id="ARBA00022837"/>
    </source>
</evidence>
<dbReference type="GO" id="GO:1903569">
    <property type="term" value="P:positive regulation of protein localization to ciliary membrane"/>
    <property type="evidence" value="ECO:0007669"/>
    <property type="project" value="TreeGrafter"/>
</dbReference>
<evidence type="ECO:0000259" key="10">
    <source>
        <dbReference type="PROSITE" id="PS50222"/>
    </source>
</evidence>
<comment type="caution">
    <text evidence="11">The sequence shown here is derived from an EMBL/GenBank/DDBJ whole genome shotgun (WGS) entry which is preliminary data.</text>
</comment>
<dbReference type="InterPro" id="IPR052266">
    <property type="entry name" value="Miro-EF-hand_domain"/>
</dbReference>
<evidence type="ECO:0000313" key="12">
    <source>
        <dbReference type="Proteomes" id="UP000633448"/>
    </source>
</evidence>
<keyword evidence="5" id="KW-0106">Calcium</keyword>
<reference evidence="11" key="1">
    <citation type="submission" date="2019-10" db="EMBL/GenBank/DDBJ databases">
        <title>Bird 10,000 Genomes (B10K) Project - Family phase.</title>
        <authorList>
            <person name="Zhang G."/>
        </authorList>
    </citation>
    <scope>NUCLEOTIDE SEQUENCE</scope>
    <source>
        <strain evidence="11">B10K-DU-002-53</strain>
        <tissue evidence="11">Muscle</tissue>
    </source>
</reference>
<evidence type="ECO:0000256" key="8">
    <source>
        <dbReference type="ARBA" id="ARBA00069151"/>
    </source>
</evidence>
<dbReference type="InterPro" id="IPR002048">
    <property type="entry name" value="EF_hand_dom"/>
</dbReference>
<evidence type="ECO:0000256" key="1">
    <source>
        <dbReference type="ARBA" id="ARBA00004522"/>
    </source>
</evidence>
<keyword evidence="6" id="KW-0472">Membrane</keyword>
<dbReference type="CDD" id="cd00051">
    <property type="entry name" value="EFh"/>
    <property type="match status" value="1"/>
</dbReference>
<feature type="region of interest" description="Disordered" evidence="9">
    <location>
        <begin position="180"/>
        <end position="241"/>
    </location>
</feature>
<dbReference type="FunFam" id="1.10.238.10:FF:000193">
    <property type="entry name" value="EF-hand calcium-binding domain-containing protein 7"/>
    <property type="match status" value="1"/>
</dbReference>
<evidence type="ECO:0000256" key="9">
    <source>
        <dbReference type="SAM" id="MobiDB-lite"/>
    </source>
</evidence>
<dbReference type="InterPro" id="IPR011992">
    <property type="entry name" value="EF-hand-dom_pair"/>
</dbReference>
<keyword evidence="4" id="KW-0677">Repeat</keyword>
<name>A0A851F238_PITSO</name>
<feature type="domain" description="EF-hand" evidence="10">
    <location>
        <begin position="90"/>
        <end position="125"/>
    </location>
</feature>
<comment type="subcellular location">
    <subcellularLocation>
        <location evidence="1">Cell projection</location>
        <location evidence="1">Cilium membrane</location>
        <topology evidence="1">Peripheral membrane protein</topology>
        <orientation evidence="1">Cytoplasmic side</orientation>
    </subcellularLocation>
</comment>
<dbReference type="PANTHER" id="PTHR46819">
    <property type="entry name" value="EF-HAND CALCIUM-BINDING DOMAIN-CONTAINING PROTEIN 7"/>
    <property type="match status" value="1"/>
</dbReference>
<sequence>SRRETPPENSRGQNSQRSEEAAFYLDCRAAYLSVLRSSLENIKSREQLSLVLQQAGRNPSQRTLDKYWPSQTTALNFDDFCAILKEEKPATKTELLEAFGKIDTDQAGFILHDELSKILTTRGDKMSWDEVNSITKQAEFNCSGRLDYNKFCELYLRTRELCCRSARDRLELHTHLRQQHFGNQAEPPSEGIPLPLAKSSPRTPRRTDPRPPKGDSRAPSRPSSAQSGKASLPPVGSRSTKLIDPTTMKEWHCAQSRGCFYLEENGEILSHKYRLQLPQSSPVCVTIKPLNIHQVEGRTCPWMSVDTALFILKEKESPENLQLVSFTELQNKEMFGWKGELGSGIYWLLPFTTGCGLKKGKTQIPGEAKLLDRDEDGELVLTEDFQAALLEIFETLDLDGNGLLSLEEYNFFELRTSGEKCDEEAWAVCKENFEMKRNELTRRGFMDLNLMEANDREGDPSDLWVTLLSLGYNKALEMTQACPFAIAIHAERCRARIQATCVEAGGSQLSRALCQAVAEKGEAQILEGCENIIIHTYKSSRRVTSVIENQSENKVIIHVNNEQSRNCLSSRGLAVFAVEVAPKSMMVCQHVTPLNEQEEWIYNCVHSLL</sequence>
<keyword evidence="7" id="KW-0966">Cell projection</keyword>
<dbReference type="SMART" id="SM00054">
    <property type="entry name" value="EFh"/>
    <property type="match status" value="2"/>
</dbReference>
<keyword evidence="12" id="KW-1185">Reference proteome</keyword>
<dbReference type="GO" id="GO:0060170">
    <property type="term" value="C:ciliary membrane"/>
    <property type="evidence" value="ECO:0007669"/>
    <property type="project" value="UniProtKB-SubCell"/>
</dbReference>
<dbReference type="Pfam" id="PF13499">
    <property type="entry name" value="EF-hand_7"/>
    <property type="match status" value="1"/>
</dbReference>
<feature type="non-terminal residue" evidence="11">
    <location>
        <position position="609"/>
    </location>
</feature>
<protein>
    <recommendedName>
        <fullName evidence="8">EF-hand calcium-binding domain-containing protein 7</fullName>
    </recommendedName>
</protein>
<evidence type="ECO:0000256" key="3">
    <source>
        <dbReference type="ARBA" id="ARBA00022723"/>
    </source>
</evidence>
<dbReference type="PROSITE" id="PS50222">
    <property type="entry name" value="EF_HAND_2"/>
    <property type="match status" value="1"/>
</dbReference>
<dbReference type="Gene3D" id="1.10.238.10">
    <property type="entry name" value="EF-hand"/>
    <property type="match status" value="2"/>
</dbReference>
<feature type="compositionally biased region" description="Basic and acidic residues" evidence="9">
    <location>
        <begin position="205"/>
        <end position="218"/>
    </location>
</feature>
<evidence type="ECO:0000256" key="6">
    <source>
        <dbReference type="ARBA" id="ARBA00023136"/>
    </source>
</evidence>
<proteinExistence type="predicted"/>